<dbReference type="CDD" id="cd05013">
    <property type="entry name" value="SIS_RpiR"/>
    <property type="match status" value="1"/>
</dbReference>
<dbReference type="Proteomes" id="UP000516696">
    <property type="component" value="Chromosome"/>
</dbReference>
<dbReference type="InterPro" id="IPR036388">
    <property type="entry name" value="WH-like_DNA-bd_sf"/>
</dbReference>
<dbReference type="Proteomes" id="UP001183682">
    <property type="component" value="Unassembled WGS sequence"/>
</dbReference>
<sequence>MDLNVLTKGKKISESEQHILTYLVSHTDKIEGVPLRKIAQELYTSPATLVRLAQKLGFSGYLELLYFLKNRLNRQMTTEAAIDYQINTEGIAASIDAIKEIYAQNNDKFITIYATGFSGIIAEYLHKKMLVNGIKTLLVSASDSGGIISNNIDNISMLITISKSGETQKVLEKMQLANDHQIPTVLFCGNGEHRAHQLANFSFGVTDERPYDTQNIQYTSFYGKLLLLMEYLVEAFTAEIN</sequence>
<evidence type="ECO:0000313" key="8">
    <source>
        <dbReference type="EMBL" id="QOG27256.1"/>
    </source>
</evidence>
<dbReference type="GO" id="GO:0003700">
    <property type="term" value="F:DNA-binding transcription factor activity"/>
    <property type="evidence" value="ECO:0007669"/>
    <property type="project" value="InterPro"/>
</dbReference>
<evidence type="ECO:0000259" key="4">
    <source>
        <dbReference type="PROSITE" id="PS51071"/>
    </source>
</evidence>
<keyword evidence="3" id="KW-0804">Transcription</keyword>
<dbReference type="SUPFAM" id="SSF46689">
    <property type="entry name" value="Homeodomain-like"/>
    <property type="match status" value="1"/>
</dbReference>
<name>A0A2K3QZ19_ENTGA</name>
<evidence type="ECO:0000313" key="10">
    <source>
        <dbReference type="Proteomes" id="UP001183682"/>
    </source>
</evidence>
<dbReference type="Pfam" id="PF01380">
    <property type="entry name" value="SIS"/>
    <property type="match status" value="1"/>
</dbReference>
<gene>
    <name evidence="8" type="ORF">EGM181_08350</name>
    <name evidence="7" type="ORF">P7E30_03690</name>
    <name evidence="6" type="ORF">QRX88_09160</name>
</gene>
<dbReference type="GO" id="GO:0003677">
    <property type="term" value="F:DNA binding"/>
    <property type="evidence" value="ECO:0007669"/>
    <property type="project" value="UniProtKB-KW"/>
</dbReference>
<dbReference type="PROSITE" id="PS51464">
    <property type="entry name" value="SIS"/>
    <property type="match status" value="1"/>
</dbReference>
<reference evidence="8 9" key="1">
    <citation type="submission" date="2020-03" db="EMBL/GenBank/DDBJ databases">
        <title>Characterization of ganglioside-mimicking enterococci.</title>
        <authorList>
            <person name="Patry R.T."/>
            <person name="Nothaft H."/>
            <person name="Bridger R."/>
            <person name="Shajahan A."/>
            <person name="Huynh S."/>
            <person name="Sanchez S."/>
            <person name="Azadi P."/>
            <person name="Cooper K."/>
            <person name="Miller W.G."/>
            <person name="Parker C.T."/>
            <person name="Wells L."/>
            <person name="Szymanski C.M."/>
        </authorList>
    </citation>
    <scope>NUCLEOTIDE SEQUENCE [LARGE SCALE GENOMIC DNA]</scope>
    <source>
        <strain evidence="8 9">EGM181</strain>
    </source>
</reference>
<evidence type="ECO:0000256" key="3">
    <source>
        <dbReference type="ARBA" id="ARBA00023163"/>
    </source>
</evidence>
<keyword evidence="2" id="KW-0238">DNA-binding</keyword>
<reference evidence="7" key="2">
    <citation type="submission" date="2023-03" db="EMBL/GenBank/DDBJ databases">
        <authorList>
            <person name="Shen W."/>
            <person name="Cai J."/>
        </authorList>
    </citation>
    <scope>NUCLEOTIDE SEQUENCE</scope>
    <source>
        <strain evidence="7">K69-2</strain>
    </source>
</reference>
<dbReference type="InterPro" id="IPR000281">
    <property type="entry name" value="HTH_RpiR"/>
</dbReference>
<dbReference type="GeneID" id="93223942"/>
<reference evidence="6 11" key="3">
    <citation type="submission" date="2023-06" db="EMBL/GenBank/DDBJ databases">
        <title>Acute promotion of culturable opportunistic pathogens and persistent increase of antibiotic resistance following antibiotic exposure in mouse gut microbiota.</title>
        <authorList>
            <person name="Li L."/>
            <person name="Wang B."/>
            <person name="Sun Y."/>
            <person name="Wang M."/>
            <person name="Xu H."/>
        </authorList>
    </citation>
    <scope>NUCLEOTIDE SEQUENCE [LARGE SCALE GENOMIC DNA]</scope>
    <source>
        <strain evidence="6 11">CRI2_2</strain>
    </source>
</reference>
<organism evidence="7 10">
    <name type="scientific">Enterococcus gallinarum</name>
    <dbReference type="NCBI Taxonomy" id="1353"/>
    <lineage>
        <taxon>Bacteria</taxon>
        <taxon>Bacillati</taxon>
        <taxon>Bacillota</taxon>
        <taxon>Bacilli</taxon>
        <taxon>Lactobacillales</taxon>
        <taxon>Enterococcaceae</taxon>
        <taxon>Enterococcus</taxon>
    </lineage>
</organism>
<dbReference type="EMBL" id="JARPZN010000002">
    <property type="protein sequence ID" value="MDT2689311.1"/>
    <property type="molecule type" value="Genomic_DNA"/>
</dbReference>
<keyword evidence="1" id="KW-0805">Transcription regulation</keyword>
<dbReference type="PANTHER" id="PTHR30514:SF21">
    <property type="entry name" value="RPIR-FAMILY TRANSCRIPTIONAL REGULATOR"/>
    <property type="match status" value="1"/>
</dbReference>
<evidence type="ECO:0000259" key="5">
    <source>
        <dbReference type="PROSITE" id="PS51464"/>
    </source>
</evidence>
<feature type="domain" description="SIS" evidence="5">
    <location>
        <begin position="97"/>
        <end position="241"/>
    </location>
</feature>
<accession>A0A2K3QZ19</accession>
<evidence type="ECO:0000256" key="2">
    <source>
        <dbReference type="ARBA" id="ARBA00023125"/>
    </source>
</evidence>
<evidence type="ECO:0000313" key="6">
    <source>
        <dbReference type="EMBL" id="MDL4935881.1"/>
    </source>
</evidence>
<dbReference type="EMBL" id="CP050485">
    <property type="protein sequence ID" value="QOG27256.1"/>
    <property type="molecule type" value="Genomic_DNA"/>
</dbReference>
<dbReference type="InterPro" id="IPR046348">
    <property type="entry name" value="SIS_dom_sf"/>
</dbReference>
<evidence type="ECO:0000313" key="7">
    <source>
        <dbReference type="EMBL" id="MDT2689311.1"/>
    </source>
</evidence>
<proteinExistence type="predicted"/>
<feature type="domain" description="HTH rpiR-type" evidence="4">
    <location>
        <begin position="1"/>
        <end position="75"/>
    </location>
</feature>
<evidence type="ECO:0000256" key="1">
    <source>
        <dbReference type="ARBA" id="ARBA00023015"/>
    </source>
</evidence>
<dbReference type="AlphaFoldDB" id="A0A2K3QZ19"/>
<evidence type="ECO:0000313" key="11">
    <source>
        <dbReference type="Proteomes" id="UP001241571"/>
    </source>
</evidence>
<dbReference type="EMBL" id="JASUBT010000005">
    <property type="protein sequence ID" value="MDL4935881.1"/>
    <property type="molecule type" value="Genomic_DNA"/>
</dbReference>
<dbReference type="Proteomes" id="UP001241571">
    <property type="component" value="Unassembled WGS sequence"/>
</dbReference>
<dbReference type="GO" id="GO:1901135">
    <property type="term" value="P:carbohydrate derivative metabolic process"/>
    <property type="evidence" value="ECO:0007669"/>
    <property type="project" value="InterPro"/>
</dbReference>
<protein>
    <submittedName>
        <fullName evidence="7">MurR/RpiR family transcriptional regulator</fullName>
    </submittedName>
</protein>
<dbReference type="GO" id="GO:0097367">
    <property type="term" value="F:carbohydrate derivative binding"/>
    <property type="evidence" value="ECO:0007669"/>
    <property type="project" value="InterPro"/>
</dbReference>
<dbReference type="InterPro" id="IPR047640">
    <property type="entry name" value="RpiR-like"/>
</dbReference>
<dbReference type="Pfam" id="PF01418">
    <property type="entry name" value="HTH_6"/>
    <property type="match status" value="1"/>
</dbReference>
<dbReference type="InterPro" id="IPR001347">
    <property type="entry name" value="SIS_dom"/>
</dbReference>
<dbReference type="PROSITE" id="PS51071">
    <property type="entry name" value="HTH_RPIR"/>
    <property type="match status" value="1"/>
</dbReference>
<dbReference type="Gene3D" id="3.40.50.10490">
    <property type="entry name" value="Glucose-6-phosphate isomerase like protein, domain 1"/>
    <property type="match status" value="1"/>
</dbReference>
<dbReference type="Gene3D" id="1.10.10.10">
    <property type="entry name" value="Winged helix-like DNA-binding domain superfamily/Winged helix DNA-binding domain"/>
    <property type="match status" value="1"/>
</dbReference>
<dbReference type="InterPro" id="IPR009057">
    <property type="entry name" value="Homeodomain-like_sf"/>
</dbReference>
<dbReference type="InterPro" id="IPR035472">
    <property type="entry name" value="RpiR-like_SIS"/>
</dbReference>
<dbReference type="PANTHER" id="PTHR30514">
    <property type="entry name" value="GLUCOKINASE"/>
    <property type="match status" value="1"/>
</dbReference>
<dbReference type="RefSeq" id="WP_086269236.1">
    <property type="nucleotide sequence ID" value="NZ_BSYC01000002.1"/>
</dbReference>
<evidence type="ECO:0000313" key="9">
    <source>
        <dbReference type="Proteomes" id="UP000516696"/>
    </source>
</evidence>
<dbReference type="SUPFAM" id="SSF53697">
    <property type="entry name" value="SIS domain"/>
    <property type="match status" value="1"/>
</dbReference>